<dbReference type="InParanoid" id="A0A2P5EP90"/>
<dbReference type="Proteomes" id="UP000237000">
    <property type="component" value="Unassembled WGS sequence"/>
</dbReference>
<dbReference type="EMBL" id="JXTC01000118">
    <property type="protein sequence ID" value="PON87391.1"/>
    <property type="molecule type" value="Genomic_DNA"/>
</dbReference>
<dbReference type="AlphaFoldDB" id="A0A2P5EP90"/>
<comment type="caution">
    <text evidence="1">The sequence shown here is derived from an EMBL/GenBank/DDBJ whole genome shotgun (WGS) entry which is preliminary data.</text>
</comment>
<name>A0A2P5EP90_TREOI</name>
<dbReference type="GO" id="GO:0005868">
    <property type="term" value="C:cytoplasmic dynein complex"/>
    <property type="evidence" value="ECO:0007669"/>
    <property type="project" value="TreeGrafter"/>
</dbReference>
<gene>
    <name evidence="1" type="ORF">TorRG33x02_168830</name>
</gene>
<keyword evidence="2" id="KW-1185">Reference proteome</keyword>
<proteinExistence type="predicted"/>
<sequence length="319" mass="36378">MEGGAEEELERRSKFLHSLIQKKKAVEQQEQNESLNVRVRASDMPIPLQSRAFRCARDHLDSMPHGKLDSKRLALSLKKEFDSSYGPAWHCIVGTSFGSYVTHSLGGFLYFSIDKLFIPGCTGLTPKGVIRAVKTLSQHGHSLKNLHINGIYHLEKHHIETLHSYLQNNLAEQHIPRPLILYHEYRNLSTIRHYKDQPVMDMETCPRCVEPRMVFGCPRKTCKIKMEKSSVMGCRGCISCIPRCIECGVCFEFDDELEEAVCEDSLCLDCWLQLPKCNFCNKPYCKRHAEQKRCCSSGPAGFVCEVCEVNGTLYNVDEE</sequence>
<dbReference type="SUPFAM" id="SSF54648">
    <property type="entry name" value="DLC"/>
    <property type="match status" value="1"/>
</dbReference>
<dbReference type="OrthoDB" id="10033309at2759"/>
<accession>A0A2P5EP90</accession>
<evidence type="ECO:0000313" key="1">
    <source>
        <dbReference type="EMBL" id="PON87391.1"/>
    </source>
</evidence>
<dbReference type="FunCoup" id="A0A2P5EP90">
    <property type="interactions" value="897"/>
</dbReference>
<protein>
    <submittedName>
        <fullName evidence="1">Dynein light chain</fullName>
    </submittedName>
</protein>
<dbReference type="Gene3D" id="3.30.740.10">
    <property type="entry name" value="Protein Inhibitor Of Neuronal Nitric Oxide Synthase"/>
    <property type="match status" value="1"/>
</dbReference>
<dbReference type="Pfam" id="PF01221">
    <property type="entry name" value="Dynein_light"/>
    <property type="match status" value="1"/>
</dbReference>
<dbReference type="InterPro" id="IPR001372">
    <property type="entry name" value="Dynein_light_chain_typ-1/2"/>
</dbReference>
<dbReference type="SMART" id="SM01375">
    <property type="entry name" value="Dynein_light"/>
    <property type="match status" value="1"/>
</dbReference>
<organism evidence="1 2">
    <name type="scientific">Trema orientale</name>
    <name type="common">Charcoal tree</name>
    <name type="synonym">Celtis orientalis</name>
    <dbReference type="NCBI Taxonomy" id="63057"/>
    <lineage>
        <taxon>Eukaryota</taxon>
        <taxon>Viridiplantae</taxon>
        <taxon>Streptophyta</taxon>
        <taxon>Embryophyta</taxon>
        <taxon>Tracheophyta</taxon>
        <taxon>Spermatophyta</taxon>
        <taxon>Magnoliopsida</taxon>
        <taxon>eudicotyledons</taxon>
        <taxon>Gunneridae</taxon>
        <taxon>Pentapetalae</taxon>
        <taxon>rosids</taxon>
        <taxon>fabids</taxon>
        <taxon>Rosales</taxon>
        <taxon>Cannabaceae</taxon>
        <taxon>Trema</taxon>
    </lineage>
</organism>
<dbReference type="FunFam" id="3.30.740.10:FF:000003">
    <property type="entry name" value="Dynein light chain"/>
    <property type="match status" value="1"/>
</dbReference>
<dbReference type="PANTHER" id="PTHR11886">
    <property type="entry name" value="DYNEIN LIGHT CHAIN"/>
    <property type="match status" value="1"/>
</dbReference>
<dbReference type="PANTHER" id="PTHR11886:SF39">
    <property type="entry name" value="DYNEIN LIGHT CHAIN"/>
    <property type="match status" value="1"/>
</dbReference>
<reference evidence="2" key="1">
    <citation type="submission" date="2016-06" db="EMBL/GenBank/DDBJ databases">
        <title>Parallel loss of symbiosis genes in relatives of nitrogen-fixing non-legume Parasponia.</title>
        <authorList>
            <person name="Van Velzen R."/>
            <person name="Holmer R."/>
            <person name="Bu F."/>
            <person name="Rutten L."/>
            <person name="Van Zeijl A."/>
            <person name="Liu W."/>
            <person name="Santuari L."/>
            <person name="Cao Q."/>
            <person name="Sharma T."/>
            <person name="Shen D."/>
            <person name="Roswanjaya Y."/>
            <person name="Wardhani T."/>
            <person name="Kalhor M.S."/>
            <person name="Jansen J."/>
            <person name="Van den Hoogen J."/>
            <person name="Gungor B."/>
            <person name="Hartog M."/>
            <person name="Hontelez J."/>
            <person name="Verver J."/>
            <person name="Yang W.-C."/>
            <person name="Schijlen E."/>
            <person name="Repin R."/>
            <person name="Schilthuizen M."/>
            <person name="Schranz E."/>
            <person name="Heidstra R."/>
            <person name="Miyata K."/>
            <person name="Fedorova E."/>
            <person name="Kohlen W."/>
            <person name="Bisseling T."/>
            <person name="Smit S."/>
            <person name="Geurts R."/>
        </authorList>
    </citation>
    <scope>NUCLEOTIDE SEQUENCE [LARGE SCALE GENOMIC DNA]</scope>
    <source>
        <strain evidence="2">cv. RG33-2</strain>
    </source>
</reference>
<dbReference type="InterPro" id="IPR037177">
    <property type="entry name" value="DLC_sf"/>
</dbReference>
<evidence type="ECO:0000313" key="2">
    <source>
        <dbReference type="Proteomes" id="UP000237000"/>
    </source>
</evidence>
<dbReference type="GO" id="GO:0007017">
    <property type="term" value="P:microtubule-based process"/>
    <property type="evidence" value="ECO:0007669"/>
    <property type="project" value="InterPro"/>
</dbReference>
<dbReference type="GO" id="GO:0045505">
    <property type="term" value="F:dynein intermediate chain binding"/>
    <property type="evidence" value="ECO:0007669"/>
    <property type="project" value="TreeGrafter"/>
</dbReference>
<dbReference type="STRING" id="63057.A0A2P5EP90"/>